<gene>
    <name evidence="1" type="ORF">ENK44_09715</name>
</gene>
<dbReference type="EMBL" id="DRQG01000090">
    <property type="protein sequence ID" value="HGY55968.1"/>
    <property type="molecule type" value="Genomic_DNA"/>
</dbReference>
<proteinExistence type="predicted"/>
<dbReference type="Proteomes" id="UP000885779">
    <property type="component" value="Unassembled WGS sequence"/>
</dbReference>
<organism evidence="1">
    <name type="scientific">Caldithrix abyssi</name>
    <dbReference type="NCBI Taxonomy" id="187145"/>
    <lineage>
        <taxon>Bacteria</taxon>
        <taxon>Pseudomonadati</taxon>
        <taxon>Calditrichota</taxon>
        <taxon>Calditrichia</taxon>
        <taxon>Calditrichales</taxon>
        <taxon>Calditrichaceae</taxon>
        <taxon>Caldithrix</taxon>
    </lineage>
</organism>
<accession>A0A7V4WVK3</accession>
<protein>
    <recommendedName>
        <fullName evidence="2">Porin</fullName>
    </recommendedName>
</protein>
<reference evidence="1" key="1">
    <citation type="journal article" date="2020" name="mSystems">
        <title>Genome- and Community-Level Interaction Insights into Carbon Utilization and Element Cycling Functions of Hydrothermarchaeota in Hydrothermal Sediment.</title>
        <authorList>
            <person name="Zhou Z."/>
            <person name="Liu Y."/>
            <person name="Xu W."/>
            <person name="Pan J."/>
            <person name="Luo Z.H."/>
            <person name="Li M."/>
        </authorList>
    </citation>
    <scope>NUCLEOTIDE SEQUENCE [LARGE SCALE GENOMIC DNA]</scope>
    <source>
        <strain evidence="1">HyVt-577</strain>
    </source>
</reference>
<name>A0A7V4WVK3_CALAY</name>
<evidence type="ECO:0000313" key="1">
    <source>
        <dbReference type="EMBL" id="HGY55968.1"/>
    </source>
</evidence>
<comment type="caution">
    <text evidence="1">The sequence shown here is derived from an EMBL/GenBank/DDBJ whole genome shotgun (WGS) entry which is preliminary data.</text>
</comment>
<dbReference type="AlphaFoldDB" id="A0A7V4WVK3"/>
<evidence type="ECO:0008006" key="2">
    <source>
        <dbReference type="Google" id="ProtNLM"/>
    </source>
</evidence>
<sequence>MRKSLLIGFFLAHFGMLSLLFGGNRERLLVQATGEGGAFLTENYADKSLMRLIGNLRYDKTYTQTYFQLKIRLAPEVYGADRSQYAVKTKSIFTLGGQNKSAFAWRFDLNYRFYYYDLGQNANIRYNIFYLAAQGSWPRKTGAAWLAQLGYFYRDISGQPFMRLDSYNAQGGIGGRFRDKLNYQLKLYVERFLIHESIPYSERGRNSGTRVGPLLAVRYAQDYIFNAAYLLVLEQNRLNRKTVVEHSVRLVAGKYLSDRLSLFVYIKYFIRNAGNEVVEDHLTYTPLDSENWLYAKAGYDVGKNSELFLRFGYLNDTLPGRKEELSGWQILAGFHHIFRKQ</sequence>